<evidence type="ECO:0000313" key="2">
    <source>
        <dbReference type="Proteomes" id="UP000305546"/>
    </source>
</evidence>
<organism evidence="1 2">
    <name type="scientific">Amycolatopsis alkalitolerans</name>
    <dbReference type="NCBI Taxonomy" id="2547244"/>
    <lineage>
        <taxon>Bacteria</taxon>
        <taxon>Bacillati</taxon>
        <taxon>Actinomycetota</taxon>
        <taxon>Actinomycetes</taxon>
        <taxon>Pseudonocardiales</taxon>
        <taxon>Pseudonocardiaceae</taxon>
        <taxon>Amycolatopsis</taxon>
    </lineage>
</organism>
<dbReference type="Proteomes" id="UP000305546">
    <property type="component" value="Unassembled WGS sequence"/>
</dbReference>
<gene>
    <name evidence="1" type="ORF">FG385_01210</name>
</gene>
<dbReference type="AlphaFoldDB" id="A0A5C4MBV9"/>
<dbReference type="OrthoDB" id="3576811at2"/>
<comment type="caution">
    <text evidence="1">The sequence shown here is derived from an EMBL/GenBank/DDBJ whole genome shotgun (WGS) entry which is preliminary data.</text>
</comment>
<dbReference type="EMBL" id="VDFW01000001">
    <property type="protein sequence ID" value="TNC29612.1"/>
    <property type="molecule type" value="Genomic_DNA"/>
</dbReference>
<accession>A0A5C4MBV9</accession>
<sequence>MTRSRVSEPSDEQLEITQRQVEDAVALTVVGEIDLNTAPQLDAPFVVRFLSHRMGRVWSI</sequence>
<keyword evidence="2" id="KW-1185">Reference proteome</keyword>
<dbReference type="RefSeq" id="WP_139094683.1">
    <property type="nucleotide sequence ID" value="NZ_VDFW01000001.1"/>
</dbReference>
<evidence type="ECO:0000313" key="1">
    <source>
        <dbReference type="EMBL" id="TNC29612.1"/>
    </source>
</evidence>
<name>A0A5C4MBV9_9PSEU</name>
<protein>
    <submittedName>
        <fullName evidence="1">Uncharacterized protein</fullName>
    </submittedName>
</protein>
<reference evidence="1 2" key="1">
    <citation type="submission" date="2019-06" db="EMBL/GenBank/DDBJ databases">
        <title>Amycolatopsis alkalitolerans sp. nov., isolated from Gastrodia elata Blume.</title>
        <authorList>
            <person name="Narsing Rao M.P."/>
            <person name="Li W.J."/>
        </authorList>
    </citation>
    <scope>NUCLEOTIDE SEQUENCE [LARGE SCALE GENOMIC DNA]</scope>
    <source>
        <strain evidence="1 2">SYSUP0005</strain>
    </source>
</reference>
<proteinExistence type="predicted"/>